<name>A0A6M3IPK9_9ZZZZ</name>
<feature type="compositionally biased region" description="Basic and acidic residues" evidence="1">
    <location>
        <begin position="51"/>
        <end position="80"/>
    </location>
</feature>
<feature type="compositionally biased region" description="Polar residues" evidence="1">
    <location>
        <begin position="273"/>
        <end position="287"/>
    </location>
</feature>
<dbReference type="AlphaFoldDB" id="A0A6M3IPK9"/>
<feature type="compositionally biased region" description="Basic and acidic residues" evidence="1">
    <location>
        <begin position="301"/>
        <end position="310"/>
    </location>
</feature>
<feature type="compositionally biased region" description="Basic and acidic residues" evidence="1">
    <location>
        <begin position="1"/>
        <end position="10"/>
    </location>
</feature>
<feature type="region of interest" description="Disordered" evidence="1">
    <location>
        <begin position="252"/>
        <end position="310"/>
    </location>
</feature>
<reference evidence="2" key="1">
    <citation type="submission" date="2020-03" db="EMBL/GenBank/DDBJ databases">
        <title>The deep terrestrial virosphere.</title>
        <authorList>
            <person name="Holmfeldt K."/>
            <person name="Nilsson E."/>
            <person name="Simone D."/>
            <person name="Lopez-Fernandez M."/>
            <person name="Wu X."/>
            <person name="de Brujin I."/>
            <person name="Lundin D."/>
            <person name="Andersson A."/>
            <person name="Bertilsson S."/>
            <person name="Dopson M."/>
        </authorList>
    </citation>
    <scope>NUCLEOTIDE SEQUENCE</scope>
    <source>
        <strain evidence="2">MM415B01461</strain>
    </source>
</reference>
<evidence type="ECO:0000313" key="2">
    <source>
        <dbReference type="EMBL" id="QJA58372.1"/>
    </source>
</evidence>
<evidence type="ECO:0000256" key="1">
    <source>
        <dbReference type="SAM" id="MobiDB-lite"/>
    </source>
</evidence>
<feature type="compositionally biased region" description="Basic and acidic residues" evidence="1">
    <location>
        <begin position="252"/>
        <end position="270"/>
    </location>
</feature>
<protein>
    <submittedName>
        <fullName evidence="2">Uncharacterized protein</fullName>
    </submittedName>
</protein>
<feature type="compositionally biased region" description="Acidic residues" evidence="1">
    <location>
        <begin position="25"/>
        <end position="37"/>
    </location>
</feature>
<feature type="region of interest" description="Disordered" evidence="1">
    <location>
        <begin position="1"/>
        <end position="113"/>
    </location>
</feature>
<proteinExistence type="predicted"/>
<gene>
    <name evidence="2" type="ORF">MM415B01461_0011</name>
</gene>
<dbReference type="EMBL" id="MT141320">
    <property type="protein sequence ID" value="QJA58372.1"/>
    <property type="molecule type" value="Genomic_DNA"/>
</dbReference>
<sequence length="310" mass="34240">MPDDEKKVTEQEVETIIDPDKDENAEVSNAFDEEDDQGAEKVPEEKEEEIELKKEEAKEKEPDKKKEEPKTAKELLDERLATVNEQGMVVEEAEEEPETPPEKKPAESKGKAAPVLIADGDLPDTVMVDGEEFDLKGYLESYPDEKAATIAIATAIAKKIVEGAGYVKPEQVQALSGTVNQLLFDRNVATAADDEGNLKHPDYHSIVYGAGKKDFHAWLSKQSKKEQSAASTLDAELAVMVLDHYKEDTAKGKVKDIKNKAKDRKDKFDSLNDDTTGKTTNRRSSSPKGKAAASIDEQDDEARAAFEEDD</sequence>
<feature type="compositionally biased region" description="Basic and acidic residues" evidence="1">
    <location>
        <begin position="100"/>
        <end position="110"/>
    </location>
</feature>
<organism evidence="2">
    <name type="scientific">viral metagenome</name>
    <dbReference type="NCBI Taxonomy" id="1070528"/>
    <lineage>
        <taxon>unclassified sequences</taxon>
        <taxon>metagenomes</taxon>
        <taxon>organismal metagenomes</taxon>
    </lineage>
</organism>
<accession>A0A6M3IPK9</accession>